<organism evidence="8">
    <name type="scientific">marine metagenome</name>
    <dbReference type="NCBI Taxonomy" id="408172"/>
    <lineage>
        <taxon>unclassified sequences</taxon>
        <taxon>metagenomes</taxon>
        <taxon>ecological metagenomes</taxon>
    </lineage>
</organism>
<dbReference type="NCBIfam" id="NF001809">
    <property type="entry name" value="PRK00528.1"/>
    <property type="match status" value="1"/>
</dbReference>
<dbReference type="EMBL" id="UINC01066354">
    <property type="protein sequence ID" value="SVB96984.1"/>
    <property type="molecule type" value="Genomic_DNA"/>
</dbReference>
<keyword evidence="5" id="KW-0687">Ribonucleoprotein</keyword>
<reference evidence="8" key="1">
    <citation type="submission" date="2018-05" db="EMBL/GenBank/DDBJ databases">
        <authorList>
            <person name="Lanie J.A."/>
            <person name="Ng W.-L."/>
            <person name="Kazmierczak K.M."/>
            <person name="Andrzejewski T.M."/>
            <person name="Davidsen T.M."/>
            <person name="Wayne K.J."/>
            <person name="Tettelin H."/>
            <person name="Glass J.I."/>
            <person name="Rusch D."/>
            <person name="Podicherti R."/>
            <person name="Tsui H.-C.T."/>
            <person name="Winkler M.E."/>
        </authorList>
    </citation>
    <scope>NUCLEOTIDE SEQUENCE</scope>
</reference>
<dbReference type="InterPro" id="IPR042105">
    <property type="entry name" value="Ribosomal_bL31_sf"/>
</dbReference>
<dbReference type="GO" id="GO:0006412">
    <property type="term" value="P:translation"/>
    <property type="evidence" value="ECO:0007669"/>
    <property type="project" value="InterPro"/>
</dbReference>
<evidence type="ECO:0000313" key="8">
    <source>
        <dbReference type="EMBL" id="SVB96984.1"/>
    </source>
</evidence>
<dbReference type="NCBIfam" id="TIGR00105">
    <property type="entry name" value="L31"/>
    <property type="match status" value="1"/>
</dbReference>
<dbReference type="AlphaFoldDB" id="A0A382IB80"/>
<accession>A0A382IB80</accession>
<evidence type="ECO:0000256" key="5">
    <source>
        <dbReference type="ARBA" id="ARBA00023274"/>
    </source>
</evidence>
<dbReference type="PROSITE" id="PS01143">
    <property type="entry name" value="RIBOSOMAL_L31"/>
    <property type="match status" value="1"/>
</dbReference>
<evidence type="ECO:0000256" key="6">
    <source>
        <dbReference type="ARBA" id="ARBA00035687"/>
    </source>
</evidence>
<sequence>MSKDIHPEYKEIKATCSCGNVIKVKSTLKEDINLDVCSSCHPFYTGKQKLVDTGGRVERFEKRFGKKGKERSGSSVKVVVEEEKETKEQKTDTTQSVKEKKKAEPKATEGKKEAQKKTKKDN</sequence>
<dbReference type="Gene3D" id="4.10.830.30">
    <property type="entry name" value="Ribosomal protein L31"/>
    <property type="match status" value="1"/>
</dbReference>
<dbReference type="InterPro" id="IPR002150">
    <property type="entry name" value="Ribosomal_bL31"/>
</dbReference>
<name>A0A382IB80_9ZZZZ</name>
<dbReference type="NCBIfam" id="NF000612">
    <property type="entry name" value="PRK00019.1"/>
    <property type="match status" value="1"/>
</dbReference>
<dbReference type="PANTHER" id="PTHR33280">
    <property type="entry name" value="50S RIBOSOMAL PROTEIN L31, CHLOROPLASTIC"/>
    <property type="match status" value="1"/>
</dbReference>
<protein>
    <recommendedName>
        <fullName evidence="6">Large ribosomal subunit protein bL31</fullName>
    </recommendedName>
</protein>
<dbReference type="GO" id="GO:0019843">
    <property type="term" value="F:rRNA binding"/>
    <property type="evidence" value="ECO:0007669"/>
    <property type="project" value="UniProtKB-KW"/>
</dbReference>
<proteinExistence type="inferred from homology"/>
<dbReference type="PRINTS" id="PR01249">
    <property type="entry name" value="RIBOSOMALL31"/>
</dbReference>
<dbReference type="InterPro" id="IPR027491">
    <property type="entry name" value="Ribosomal_bL31_A"/>
</dbReference>
<feature type="region of interest" description="Disordered" evidence="7">
    <location>
        <begin position="64"/>
        <end position="122"/>
    </location>
</feature>
<keyword evidence="2" id="KW-0699">rRNA-binding</keyword>
<keyword evidence="3" id="KW-0694">RNA-binding</keyword>
<evidence type="ECO:0000256" key="1">
    <source>
        <dbReference type="ARBA" id="ARBA00009296"/>
    </source>
</evidence>
<dbReference type="GO" id="GO:1990904">
    <property type="term" value="C:ribonucleoprotein complex"/>
    <property type="evidence" value="ECO:0007669"/>
    <property type="project" value="UniProtKB-KW"/>
</dbReference>
<dbReference type="HAMAP" id="MF_00501">
    <property type="entry name" value="Ribosomal_bL31_1"/>
    <property type="match status" value="1"/>
</dbReference>
<evidence type="ECO:0000256" key="7">
    <source>
        <dbReference type="SAM" id="MobiDB-lite"/>
    </source>
</evidence>
<feature type="compositionally biased region" description="Basic and acidic residues" evidence="7">
    <location>
        <begin position="79"/>
        <end position="122"/>
    </location>
</feature>
<evidence type="ECO:0000256" key="2">
    <source>
        <dbReference type="ARBA" id="ARBA00022730"/>
    </source>
</evidence>
<evidence type="ECO:0000256" key="4">
    <source>
        <dbReference type="ARBA" id="ARBA00022980"/>
    </source>
</evidence>
<dbReference type="PANTHER" id="PTHR33280:SF6">
    <property type="entry name" value="LARGE RIBOSOMAL SUBUNIT PROTEIN BL31A"/>
    <property type="match status" value="1"/>
</dbReference>
<dbReference type="Pfam" id="PF01197">
    <property type="entry name" value="Ribosomal_L31"/>
    <property type="match status" value="1"/>
</dbReference>
<gene>
    <name evidence="8" type="ORF">METZ01_LOCUS249838</name>
</gene>
<dbReference type="SUPFAM" id="SSF143800">
    <property type="entry name" value="L28p-like"/>
    <property type="match status" value="1"/>
</dbReference>
<dbReference type="GO" id="GO:0003735">
    <property type="term" value="F:structural constituent of ribosome"/>
    <property type="evidence" value="ECO:0007669"/>
    <property type="project" value="InterPro"/>
</dbReference>
<dbReference type="GO" id="GO:0005840">
    <property type="term" value="C:ribosome"/>
    <property type="evidence" value="ECO:0007669"/>
    <property type="project" value="UniProtKB-KW"/>
</dbReference>
<keyword evidence="4" id="KW-0689">Ribosomal protein</keyword>
<dbReference type="InterPro" id="IPR034704">
    <property type="entry name" value="Ribosomal_bL28/bL31-like_sf"/>
</dbReference>
<evidence type="ECO:0000256" key="3">
    <source>
        <dbReference type="ARBA" id="ARBA00022884"/>
    </source>
</evidence>
<comment type="similarity">
    <text evidence="1">Belongs to the bacterial ribosomal protein bL31 family. Type A subfamily.</text>
</comment>